<evidence type="ECO:0000256" key="5">
    <source>
        <dbReference type="ARBA" id="ARBA00023163"/>
    </source>
</evidence>
<dbReference type="InterPro" id="IPR052478">
    <property type="entry name" value="Metabolite_Synth_Reg"/>
</dbReference>
<organism evidence="9 10">
    <name type="scientific">Aspergillus ibericus CBS 121593</name>
    <dbReference type="NCBI Taxonomy" id="1448316"/>
    <lineage>
        <taxon>Eukaryota</taxon>
        <taxon>Fungi</taxon>
        <taxon>Dikarya</taxon>
        <taxon>Ascomycota</taxon>
        <taxon>Pezizomycotina</taxon>
        <taxon>Eurotiomycetes</taxon>
        <taxon>Eurotiomycetidae</taxon>
        <taxon>Eurotiales</taxon>
        <taxon>Aspergillaceae</taxon>
        <taxon>Aspergillus</taxon>
        <taxon>Aspergillus subgen. Circumdati</taxon>
    </lineage>
</organism>
<dbReference type="GO" id="GO:0003677">
    <property type="term" value="F:DNA binding"/>
    <property type="evidence" value="ECO:0007669"/>
    <property type="project" value="UniProtKB-KW"/>
</dbReference>
<keyword evidence="3" id="KW-0805">Transcription regulation</keyword>
<keyword evidence="4" id="KW-0238">DNA-binding</keyword>
<dbReference type="GO" id="GO:0000981">
    <property type="term" value="F:DNA-binding transcription factor activity, RNA polymerase II-specific"/>
    <property type="evidence" value="ECO:0007669"/>
    <property type="project" value="InterPro"/>
</dbReference>
<gene>
    <name evidence="9" type="ORF">BO80DRAFT_444411</name>
</gene>
<evidence type="ECO:0000256" key="2">
    <source>
        <dbReference type="ARBA" id="ARBA00022833"/>
    </source>
</evidence>
<keyword evidence="10" id="KW-1185">Reference proteome</keyword>
<feature type="domain" description="Zn(2)-C6 fungal-type" evidence="8">
    <location>
        <begin position="9"/>
        <end position="38"/>
    </location>
</feature>
<proteinExistence type="predicted"/>
<dbReference type="CDD" id="cd00067">
    <property type="entry name" value="GAL4"/>
    <property type="match status" value="1"/>
</dbReference>
<feature type="region of interest" description="Disordered" evidence="7">
    <location>
        <begin position="44"/>
        <end position="65"/>
    </location>
</feature>
<evidence type="ECO:0000256" key="4">
    <source>
        <dbReference type="ARBA" id="ARBA00023125"/>
    </source>
</evidence>
<keyword evidence="2" id="KW-0862">Zinc</keyword>
<dbReference type="RefSeq" id="XP_025576053.1">
    <property type="nucleotide sequence ID" value="XM_025721427.1"/>
</dbReference>
<dbReference type="PANTHER" id="PTHR31779:SF4">
    <property type="entry name" value="2-NITROPROPANE DIOXYGENASE FAMILY, PUTATIVE (AFU_ORTHOLOGUE AFUA_2G17430)-RELATED"/>
    <property type="match status" value="1"/>
</dbReference>
<accession>A0A395H1I2</accession>
<keyword evidence="1" id="KW-0479">Metal-binding</keyword>
<dbReference type="PANTHER" id="PTHR31779">
    <property type="entry name" value="2-NITROPROPANE DIOXYGENASE FAMILY, PUTATIVE (AFU_ORTHOLOGUE AFUA_2G17430)-RELATED"/>
    <property type="match status" value="1"/>
</dbReference>
<dbReference type="GO" id="GO:0009410">
    <property type="term" value="P:response to xenobiotic stimulus"/>
    <property type="evidence" value="ECO:0007669"/>
    <property type="project" value="TreeGrafter"/>
</dbReference>
<keyword evidence="5" id="KW-0804">Transcription</keyword>
<dbReference type="OrthoDB" id="4510068at2759"/>
<evidence type="ECO:0000256" key="7">
    <source>
        <dbReference type="SAM" id="MobiDB-lite"/>
    </source>
</evidence>
<dbReference type="InterPro" id="IPR036864">
    <property type="entry name" value="Zn2-C6_fun-type_DNA-bd_sf"/>
</dbReference>
<dbReference type="EMBL" id="KZ824434">
    <property type="protein sequence ID" value="RAL01726.1"/>
    <property type="molecule type" value="Genomic_DNA"/>
</dbReference>
<evidence type="ECO:0000259" key="8">
    <source>
        <dbReference type="PROSITE" id="PS50048"/>
    </source>
</evidence>
<dbReference type="SMART" id="SM00066">
    <property type="entry name" value="GAL4"/>
    <property type="match status" value="1"/>
</dbReference>
<dbReference type="InterPro" id="IPR001138">
    <property type="entry name" value="Zn2Cys6_DnaBD"/>
</dbReference>
<sequence>MPPDRAKTACNSCREKKRKCNGHQPCSNCVKSGHDCIYVLNPRKRRRPNGGSSNPADLRESSSPEGPAAINSGVVLASKLAGAAIVPFPVRLCSWNLGLSPIYRGPDLEDTSIKLVSAPSFITEFLTNGDFRAMVDTYFKDIHPVYDFLDPEMVTRAVDYVMSERPSLCHPKHCCS</sequence>
<name>A0A395H1I2_9EURO</name>
<dbReference type="AlphaFoldDB" id="A0A395H1I2"/>
<evidence type="ECO:0000313" key="9">
    <source>
        <dbReference type="EMBL" id="RAL01726.1"/>
    </source>
</evidence>
<dbReference type="PROSITE" id="PS50048">
    <property type="entry name" value="ZN2_CY6_FUNGAL_2"/>
    <property type="match status" value="1"/>
</dbReference>
<dbReference type="GeneID" id="37226292"/>
<evidence type="ECO:0000256" key="6">
    <source>
        <dbReference type="ARBA" id="ARBA00023242"/>
    </source>
</evidence>
<evidence type="ECO:0000256" key="3">
    <source>
        <dbReference type="ARBA" id="ARBA00023015"/>
    </source>
</evidence>
<reference evidence="9 10" key="1">
    <citation type="submission" date="2018-02" db="EMBL/GenBank/DDBJ databases">
        <title>The genomes of Aspergillus section Nigri reveals drivers in fungal speciation.</title>
        <authorList>
            <consortium name="DOE Joint Genome Institute"/>
            <person name="Vesth T.C."/>
            <person name="Nybo J."/>
            <person name="Theobald S."/>
            <person name="Brandl J."/>
            <person name="Frisvad J.C."/>
            <person name="Nielsen K.F."/>
            <person name="Lyhne E.K."/>
            <person name="Kogle M.E."/>
            <person name="Kuo A."/>
            <person name="Riley R."/>
            <person name="Clum A."/>
            <person name="Nolan M."/>
            <person name="Lipzen A."/>
            <person name="Salamov A."/>
            <person name="Henrissat B."/>
            <person name="Wiebenga A."/>
            <person name="De vries R.P."/>
            <person name="Grigoriev I.V."/>
            <person name="Mortensen U.H."/>
            <person name="Andersen M.R."/>
            <person name="Baker S.E."/>
        </authorList>
    </citation>
    <scope>NUCLEOTIDE SEQUENCE [LARGE SCALE GENOMIC DNA]</scope>
    <source>
        <strain evidence="9 10">CBS 121593</strain>
    </source>
</reference>
<evidence type="ECO:0000256" key="1">
    <source>
        <dbReference type="ARBA" id="ARBA00022723"/>
    </source>
</evidence>
<dbReference type="Gene3D" id="4.10.240.10">
    <property type="entry name" value="Zn(2)-C6 fungal-type DNA-binding domain"/>
    <property type="match status" value="1"/>
</dbReference>
<dbReference type="Pfam" id="PF00172">
    <property type="entry name" value="Zn_clus"/>
    <property type="match status" value="1"/>
</dbReference>
<dbReference type="SUPFAM" id="SSF57701">
    <property type="entry name" value="Zn2/Cys6 DNA-binding domain"/>
    <property type="match status" value="1"/>
</dbReference>
<dbReference type="Proteomes" id="UP000249402">
    <property type="component" value="Unassembled WGS sequence"/>
</dbReference>
<dbReference type="GO" id="GO:0009893">
    <property type="term" value="P:positive regulation of metabolic process"/>
    <property type="evidence" value="ECO:0007669"/>
    <property type="project" value="UniProtKB-ARBA"/>
</dbReference>
<evidence type="ECO:0000313" key="10">
    <source>
        <dbReference type="Proteomes" id="UP000249402"/>
    </source>
</evidence>
<dbReference type="GO" id="GO:0008270">
    <property type="term" value="F:zinc ion binding"/>
    <property type="evidence" value="ECO:0007669"/>
    <property type="project" value="InterPro"/>
</dbReference>
<dbReference type="VEuPathDB" id="FungiDB:BO80DRAFT_444411"/>
<dbReference type="PROSITE" id="PS00463">
    <property type="entry name" value="ZN2_CY6_FUNGAL_1"/>
    <property type="match status" value="1"/>
</dbReference>
<protein>
    <recommendedName>
        <fullName evidence="8">Zn(2)-C6 fungal-type domain-containing protein</fullName>
    </recommendedName>
</protein>
<keyword evidence="6" id="KW-0539">Nucleus</keyword>